<keyword evidence="3" id="KW-1185">Reference proteome</keyword>
<dbReference type="PANTHER" id="PTHR33990:SF2">
    <property type="entry name" value="PHNB-LIKE DOMAIN-CONTAINING PROTEIN"/>
    <property type="match status" value="1"/>
</dbReference>
<evidence type="ECO:0000313" key="3">
    <source>
        <dbReference type="Proteomes" id="UP000611640"/>
    </source>
</evidence>
<dbReference type="KEGG" id="atl:Athai_06050"/>
<dbReference type="AlphaFoldDB" id="A0A7R7DJY5"/>
<dbReference type="RefSeq" id="WP_239156683.1">
    <property type="nucleotide sequence ID" value="NZ_AP023355.1"/>
</dbReference>
<dbReference type="Gene3D" id="3.10.180.10">
    <property type="entry name" value="2,3-Dihydroxybiphenyl 1,2-Dioxygenase, domain 1"/>
    <property type="match status" value="1"/>
</dbReference>
<dbReference type="CDD" id="cd06588">
    <property type="entry name" value="PhnB_like"/>
    <property type="match status" value="1"/>
</dbReference>
<dbReference type="PANTHER" id="PTHR33990">
    <property type="entry name" value="PROTEIN YJDN-RELATED"/>
    <property type="match status" value="1"/>
</dbReference>
<dbReference type="InterPro" id="IPR029068">
    <property type="entry name" value="Glyas_Bleomycin-R_OHBP_Dase"/>
</dbReference>
<dbReference type="InterPro" id="IPR028973">
    <property type="entry name" value="PhnB-like"/>
</dbReference>
<accession>A0A7R7DJY5</accession>
<feature type="domain" description="PhnB-like" evidence="1">
    <location>
        <begin position="6"/>
        <end position="118"/>
    </location>
</feature>
<dbReference type="Pfam" id="PF06983">
    <property type="entry name" value="3-dmu-9_3-mt"/>
    <property type="match status" value="1"/>
</dbReference>
<gene>
    <name evidence="2" type="ORF">Athai_06050</name>
</gene>
<sequence length="160" mass="17580">MAIRPIQPCLWFDGQAEQAAQLYTSVFPDSRILSVTRNPEAAPGETGSVLTVEFELNGQRFVGLNGGPQFPFTEAVSFQVLCETQEEIDRYWSALTDGGKEGPCGWAYDRFGLAWQIVPQLLPTLLAHTDQTVVNRVTAAFMGMTKLDIAALERAAVNEV</sequence>
<evidence type="ECO:0000259" key="1">
    <source>
        <dbReference type="Pfam" id="PF06983"/>
    </source>
</evidence>
<name>A0A7R7DJY5_9ACTN</name>
<dbReference type="PIRSF" id="PIRSF021700">
    <property type="entry name" value="3_dmu_93_MTrfase"/>
    <property type="match status" value="1"/>
</dbReference>
<dbReference type="EMBL" id="AP023355">
    <property type="protein sequence ID" value="BCJ33102.1"/>
    <property type="molecule type" value="Genomic_DNA"/>
</dbReference>
<dbReference type="InterPro" id="IPR009725">
    <property type="entry name" value="3_dmu_93_MTrfase"/>
</dbReference>
<evidence type="ECO:0000313" key="2">
    <source>
        <dbReference type="EMBL" id="BCJ33102.1"/>
    </source>
</evidence>
<dbReference type="Proteomes" id="UP000611640">
    <property type="component" value="Chromosome"/>
</dbReference>
<organism evidence="2 3">
    <name type="scientific">Actinocatenispora thailandica</name>
    <dbReference type="NCBI Taxonomy" id="227318"/>
    <lineage>
        <taxon>Bacteria</taxon>
        <taxon>Bacillati</taxon>
        <taxon>Actinomycetota</taxon>
        <taxon>Actinomycetes</taxon>
        <taxon>Micromonosporales</taxon>
        <taxon>Micromonosporaceae</taxon>
        <taxon>Actinocatenispora</taxon>
    </lineage>
</organism>
<reference evidence="2 3" key="1">
    <citation type="submission" date="2020-08" db="EMBL/GenBank/DDBJ databases">
        <title>Whole genome shotgun sequence of Actinocatenispora thailandica NBRC 105041.</title>
        <authorList>
            <person name="Komaki H."/>
            <person name="Tamura T."/>
        </authorList>
    </citation>
    <scope>NUCLEOTIDE SEQUENCE [LARGE SCALE GENOMIC DNA]</scope>
    <source>
        <strain evidence="2 3">NBRC 105041</strain>
    </source>
</reference>
<protein>
    <submittedName>
        <fullName evidence="2">VOC family protein</fullName>
    </submittedName>
</protein>
<dbReference type="SUPFAM" id="SSF54593">
    <property type="entry name" value="Glyoxalase/Bleomycin resistance protein/Dihydroxybiphenyl dioxygenase"/>
    <property type="match status" value="1"/>
</dbReference>
<proteinExistence type="predicted"/>